<reference evidence="2" key="1">
    <citation type="submission" date="2020-10" db="EMBL/GenBank/DDBJ databases">
        <authorList>
            <person name="Gilroy R."/>
        </authorList>
    </citation>
    <scope>NUCLEOTIDE SEQUENCE</scope>
    <source>
        <strain evidence="2">ChiSxjej1B13-7041</strain>
    </source>
</reference>
<accession>A0A9D1EKW2</accession>
<proteinExistence type="predicted"/>
<dbReference type="Proteomes" id="UP000886841">
    <property type="component" value="Unassembled WGS sequence"/>
</dbReference>
<evidence type="ECO:0000256" key="1">
    <source>
        <dbReference type="SAM" id="MobiDB-lite"/>
    </source>
</evidence>
<gene>
    <name evidence="2" type="ORF">IAB98_08970</name>
</gene>
<dbReference type="AlphaFoldDB" id="A0A9D1EKW2"/>
<protein>
    <submittedName>
        <fullName evidence="2">Uncharacterized protein</fullName>
    </submittedName>
</protein>
<name>A0A9D1EKW2_9FIRM</name>
<comment type="caution">
    <text evidence="2">The sequence shown here is derived from an EMBL/GenBank/DDBJ whole genome shotgun (WGS) entry which is preliminary data.</text>
</comment>
<dbReference type="EMBL" id="DVHU01000081">
    <property type="protein sequence ID" value="HIR93532.1"/>
    <property type="molecule type" value="Genomic_DNA"/>
</dbReference>
<reference evidence="2" key="2">
    <citation type="journal article" date="2021" name="PeerJ">
        <title>Extensive microbial diversity within the chicken gut microbiome revealed by metagenomics and culture.</title>
        <authorList>
            <person name="Gilroy R."/>
            <person name="Ravi A."/>
            <person name="Getino M."/>
            <person name="Pursley I."/>
            <person name="Horton D.L."/>
            <person name="Alikhan N.F."/>
            <person name="Baker D."/>
            <person name="Gharbi K."/>
            <person name="Hall N."/>
            <person name="Watson M."/>
            <person name="Adriaenssens E.M."/>
            <person name="Foster-Nyarko E."/>
            <person name="Jarju S."/>
            <person name="Secka A."/>
            <person name="Antonio M."/>
            <person name="Oren A."/>
            <person name="Chaudhuri R.R."/>
            <person name="La Ragione R."/>
            <person name="Hildebrand F."/>
            <person name="Pallen M.J."/>
        </authorList>
    </citation>
    <scope>NUCLEOTIDE SEQUENCE</scope>
    <source>
        <strain evidence="2">ChiSxjej1B13-7041</strain>
    </source>
</reference>
<evidence type="ECO:0000313" key="3">
    <source>
        <dbReference type="Proteomes" id="UP000886841"/>
    </source>
</evidence>
<sequence length="279" mass="30051">MNRKSQGKRWYRWWLLLPAFLAAAALLWQLAVMVWELKEQRELQELVILGEEGIPDRVLEQLTNFPGVTEAFSGLELSGQLTLGDYSGPVTLWGVDLETYPFKLVSAAGEVALGDSPALVLGREALSAFEGRDGKNPSQARIAQMEESYPELSSFLQLGIWEESAGAAQPMAPGGNAGAGAGQGTVNQGASGQGATGQGAALSSGTVNQQGRPAVILGLAEGQDCYMDQEQMRRFFREAGESYQVQRVYLRVKGKQEAENLEQAAGEAGLQVSRLGEEE</sequence>
<evidence type="ECO:0000313" key="2">
    <source>
        <dbReference type="EMBL" id="HIR93532.1"/>
    </source>
</evidence>
<feature type="region of interest" description="Disordered" evidence="1">
    <location>
        <begin position="167"/>
        <end position="206"/>
    </location>
</feature>
<organism evidence="2 3">
    <name type="scientific">Candidatus Egerieimonas intestinavium</name>
    <dbReference type="NCBI Taxonomy" id="2840777"/>
    <lineage>
        <taxon>Bacteria</taxon>
        <taxon>Bacillati</taxon>
        <taxon>Bacillota</taxon>
        <taxon>Clostridia</taxon>
        <taxon>Lachnospirales</taxon>
        <taxon>Lachnospiraceae</taxon>
        <taxon>Lachnospiraceae incertae sedis</taxon>
        <taxon>Candidatus Egerieimonas</taxon>
    </lineage>
</organism>